<evidence type="ECO:0000313" key="2">
    <source>
        <dbReference type="WBParaSite" id="JU765_v2.g4002.t1"/>
    </source>
</evidence>
<dbReference type="Proteomes" id="UP000887576">
    <property type="component" value="Unplaced"/>
</dbReference>
<organism evidence="1 2">
    <name type="scientific">Panagrolaimus sp. JU765</name>
    <dbReference type="NCBI Taxonomy" id="591449"/>
    <lineage>
        <taxon>Eukaryota</taxon>
        <taxon>Metazoa</taxon>
        <taxon>Ecdysozoa</taxon>
        <taxon>Nematoda</taxon>
        <taxon>Chromadorea</taxon>
        <taxon>Rhabditida</taxon>
        <taxon>Tylenchina</taxon>
        <taxon>Panagrolaimomorpha</taxon>
        <taxon>Panagrolaimoidea</taxon>
        <taxon>Panagrolaimidae</taxon>
        <taxon>Panagrolaimus</taxon>
    </lineage>
</organism>
<proteinExistence type="predicted"/>
<sequence>MSCVYDCELMYVEENFLLNMNFSKIEPSHIINISAIAPIEFALPLYGYVMPLVVTLTTITNSFIIVILSQKHLKTPTNFVLLSMAMTDLLTGLTSVPWFLHYYTMKGYLIDATEGMNDFWCRTHPLLSHILPTVWHTAGIYLTVFLAVQRYIYVCVPDRIYRVCTPRTTKVSVFCIISFAFLTEIPEFLGRYNVRVKFTDKGVCLRYYASWVRDVIGIHLFNSFIYWFRVILIHFLPCVLLIIFTYKLSKTIKKTEARKRSCVSNSFDLNNQEEGFQRRFSVGATSGRSLYATNRMLSTICLVFLLIEIPAALIFMIHSLITIGLIQSTDNYQLINTLYHCLNVLLIVRNLLIVFTSPIQFAIYCSMSEQFRLTVRQLFSSKLLFVAQAQATFHGGKRYSLILVDVETLESKKMSNIQRRSLFLAKRRSQNLNIKSRN</sequence>
<evidence type="ECO:0000313" key="1">
    <source>
        <dbReference type="Proteomes" id="UP000887576"/>
    </source>
</evidence>
<dbReference type="WBParaSite" id="JU765_v2.g4002.t1">
    <property type="protein sequence ID" value="JU765_v2.g4002.t1"/>
    <property type="gene ID" value="JU765_v2.g4002"/>
</dbReference>
<protein>
    <submittedName>
        <fullName evidence="2">G-protein coupled receptors family 1 profile domain-containing protein</fullName>
    </submittedName>
</protein>
<name>A0AC34R784_9BILA</name>
<accession>A0AC34R784</accession>
<reference evidence="2" key="1">
    <citation type="submission" date="2022-11" db="UniProtKB">
        <authorList>
            <consortium name="WormBaseParasite"/>
        </authorList>
    </citation>
    <scope>IDENTIFICATION</scope>
</reference>